<sequence length="192" mass="21348">MSSKRTLFFIEVAILTALALLLDIIPFLKFKIWPAGGSISLAMIPVFIIAFRWGLKGGLLSGFLWGILQIAVGDAYILNFWQGLIEYGLAFTVLGFAGLFAKPVQQAVRNKNAKATFAYVLIGVLVGGSLRFTAHVVAGFVFFAEYAPEDQPAWLYSFIYNCTYMIPAMIICIIVIFFLFNRQPRTLLRTAS</sequence>
<evidence type="ECO:0000313" key="3">
    <source>
        <dbReference type="Proteomes" id="UP000247978"/>
    </source>
</evidence>
<keyword evidence="1" id="KW-0472">Membrane</keyword>
<dbReference type="NCBIfam" id="TIGR02357">
    <property type="entry name" value="ECF_ThiT_YuaJ"/>
    <property type="match status" value="1"/>
</dbReference>
<dbReference type="InterPro" id="IPR012651">
    <property type="entry name" value="Thia_Transptr_ThiT"/>
</dbReference>
<gene>
    <name evidence="2" type="ORF">DFR56_110184</name>
</gene>
<reference evidence="2 3" key="1">
    <citation type="submission" date="2018-05" db="EMBL/GenBank/DDBJ databases">
        <title>Genomic Encyclopedia of Type Strains, Phase IV (KMG-IV): sequencing the most valuable type-strain genomes for metagenomic binning, comparative biology and taxonomic classification.</title>
        <authorList>
            <person name="Goeker M."/>
        </authorList>
    </citation>
    <scope>NUCLEOTIDE SEQUENCE [LARGE SCALE GENOMIC DNA]</scope>
    <source>
        <strain evidence="2 3">DSM 28556</strain>
    </source>
</reference>
<evidence type="ECO:0000256" key="1">
    <source>
        <dbReference type="SAM" id="Phobius"/>
    </source>
</evidence>
<dbReference type="AlphaFoldDB" id="A0A2V3VY87"/>
<accession>A0A2V3VY87</accession>
<keyword evidence="1" id="KW-0812">Transmembrane</keyword>
<name>A0A2V3VY87_9BACI</name>
<evidence type="ECO:0000313" key="2">
    <source>
        <dbReference type="EMBL" id="PXW85678.1"/>
    </source>
</evidence>
<keyword evidence="1" id="KW-1133">Transmembrane helix</keyword>
<dbReference type="GO" id="GO:0005886">
    <property type="term" value="C:plasma membrane"/>
    <property type="evidence" value="ECO:0007669"/>
    <property type="project" value="InterPro"/>
</dbReference>
<feature type="transmembrane region" description="Helical" evidence="1">
    <location>
        <begin position="84"/>
        <end position="104"/>
    </location>
</feature>
<dbReference type="Pfam" id="PF09515">
    <property type="entry name" value="Thia_YuaJ"/>
    <property type="match status" value="1"/>
</dbReference>
<protein>
    <submittedName>
        <fullName evidence="2">Thiamine transporter</fullName>
    </submittedName>
</protein>
<feature type="transmembrane region" description="Helical" evidence="1">
    <location>
        <begin position="116"/>
        <end position="143"/>
    </location>
</feature>
<dbReference type="GO" id="GO:0015234">
    <property type="term" value="F:thiamine transmembrane transporter activity"/>
    <property type="evidence" value="ECO:0007669"/>
    <property type="project" value="InterPro"/>
</dbReference>
<proteinExistence type="predicted"/>
<feature type="transmembrane region" description="Helical" evidence="1">
    <location>
        <begin position="155"/>
        <end position="180"/>
    </location>
</feature>
<comment type="caution">
    <text evidence="2">The sequence shown here is derived from an EMBL/GenBank/DDBJ whole genome shotgun (WGS) entry which is preliminary data.</text>
</comment>
<feature type="transmembrane region" description="Helical" evidence="1">
    <location>
        <begin position="7"/>
        <end position="26"/>
    </location>
</feature>
<dbReference type="EMBL" id="QJJQ01000010">
    <property type="protein sequence ID" value="PXW85678.1"/>
    <property type="molecule type" value="Genomic_DNA"/>
</dbReference>
<dbReference type="Gene3D" id="1.10.1760.20">
    <property type="match status" value="1"/>
</dbReference>
<dbReference type="Proteomes" id="UP000247978">
    <property type="component" value="Unassembled WGS sequence"/>
</dbReference>
<feature type="transmembrane region" description="Helical" evidence="1">
    <location>
        <begin position="58"/>
        <end position="78"/>
    </location>
</feature>
<dbReference type="RefSeq" id="WP_110396133.1">
    <property type="nucleotide sequence ID" value="NZ_JADIJL010000018.1"/>
</dbReference>
<organism evidence="2 3">
    <name type="scientific">Pseudogracilibacillus auburnensis</name>
    <dbReference type="NCBI Taxonomy" id="1494959"/>
    <lineage>
        <taxon>Bacteria</taxon>
        <taxon>Bacillati</taxon>
        <taxon>Bacillota</taxon>
        <taxon>Bacilli</taxon>
        <taxon>Bacillales</taxon>
        <taxon>Bacillaceae</taxon>
        <taxon>Pseudogracilibacillus</taxon>
    </lineage>
</organism>
<dbReference type="OrthoDB" id="9795813at2"/>
<feature type="transmembrane region" description="Helical" evidence="1">
    <location>
        <begin position="32"/>
        <end position="51"/>
    </location>
</feature>
<keyword evidence="3" id="KW-1185">Reference proteome</keyword>